<sequence>ENHLHRPDALDALLRWTLRCGHDFSHLPGLSEGLENRLPLGADALTREGMVQSIRSKRYPYARVNRLLTHALLDTHAQALSPLPQYACLLGFKRECSSLLRSAKSLSLLPRLKPQDQLPEQLLDARAWDLWALGAGQPFGALYRCQPVIL</sequence>
<dbReference type="AlphaFoldDB" id="A0AA43UBH4"/>
<reference evidence="1" key="1">
    <citation type="submission" date="2023-07" db="EMBL/GenBank/DDBJ databases">
        <title>Between Cages and Wild: Unraveling the Impact of Captivity on Animal Microbiomes and Antimicrobial Resistance.</title>
        <authorList>
            <person name="Schmartz G.P."/>
            <person name="Rehner J."/>
            <person name="Schuff M.J."/>
            <person name="Becker S.L."/>
            <person name="Kravczyk M."/>
            <person name="Gurevich A."/>
            <person name="Francke R."/>
            <person name="Mueller R."/>
            <person name="Keller V."/>
            <person name="Keller A."/>
        </authorList>
    </citation>
    <scope>NUCLEOTIDE SEQUENCE</scope>
    <source>
        <strain evidence="1">S12M_St_49</strain>
    </source>
</reference>
<dbReference type="EMBL" id="JAUMVS010000366">
    <property type="protein sequence ID" value="MDO4842907.1"/>
    <property type="molecule type" value="Genomic_DNA"/>
</dbReference>
<keyword evidence="2" id="KW-1185">Reference proteome</keyword>
<dbReference type="Pfam" id="PF05636">
    <property type="entry name" value="HIGH_NTase1"/>
    <property type="match status" value="1"/>
</dbReference>
<evidence type="ECO:0000313" key="2">
    <source>
        <dbReference type="Proteomes" id="UP001168575"/>
    </source>
</evidence>
<comment type="caution">
    <text evidence="1">The sequence shown here is derived from an EMBL/GenBank/DDBJ whole genome shotgun (WGS) entry which is preliminary data.</text>
</comment>
<evidence type="ECO:0000313" key="1">
    <source>
        <dbReference type="EMBL" id="MDO4842907.1"/>
    </source>
</evidence>
<protein>
    <submittedName>
        <fullName evidence="1">Nucleotidyltransferase family protein</fullName>
    </submittedName>
</protein>
<dbReference type="Proteomes" id="UP001168575">
    <property type="component" value="Unassembled WGS sequence"/>
</dbReference>
<gene>
    <name evidence="1" type="ORF">Q3982_09550</name>
</gene>
<feature type="non-terminal residue" evidence="1">
    <location>
        <position position="1"/>
    </location>
</feature>
<name>A0AA43UBH4_9ACTN</name>
<dbReference type="InterPro" id="IPR008513">
    <property type="entry name" value="tRNA(Met)_cyd_acetate_ligase"/>
</dbReference>
<organism evidence="1 2">
    <name type="scientific">Phoenicibacter congonensis</name>
    <dbReference type="NCBI Taxonomy" id="1944646"/>
    <lineage>
        <taxon>Bacteria</taxon>
        <taxon>Bacillati</taxon>
        <taxon>Actinomycetota</taxon>
        <taxon>Coriobacteriia</taxon>
        <taxon>Eggerthellales</taxon>
        <taxon>Eggerthellaceae</taxon>
        <taxon>Phoenicibacter</taxon>
    </lineage>
</organism>
<proteinExistence type="predicted"/>
<accession>A0AA43UBH4</accession>